<organism evidence="10 11">
    <name type="scientific">Lactobacillus xylocopicola</name>
    <dbReference type="NCBI Taxonomy" id="2976676"/>
    <lineage>
        <taxon>Bacteria</taxon>
        <taxon>Bacillati</taxon>
        <taxon>Bacillota</taxon>
        <taxon>Bacilli</taxon>
        <taxon>Lactobacillales</taxon>
        <taxon>Lactobacillaceae</taxon>
        <taxon>Lactobacillus</taxon>
    </lineage>
</organism>
<evidence type="ECO:0000313" key="11">
    <source>
        <dbReference type="Proteomes" id="UP001321741"/>
    </source>
</evidence>
<comment type="catalytic activity">
    <reaction evidence="6 7">
        <text>carbamoyl phosphate + L-ornithine = L-citrulline + phosphate + H(+)</text>
        <dbReference type="Rhea" id="RHEA:19513"/>
        <dbReference type="ChEBI" id="CHEBI:15378"/>
        <dbReference type="ChEBI" id="CHEBI:43474"/>
        <dbReference type="ChEBI" id="CHEBI:46911"/>
        <dbReference type="ChEBI" id="CHEBI:57743"/>
        <dbReference type="ChEBI" id="CHEBI:58228"/>
        <dbReference type="EC" id="2.1.3.3"/>
    </reaction>
</comment>
<feature type="binding site" evidence="7">
    <location>
        <begin position="137"/>
        <end position="140"/>
    </location>
    <ligand>
        <name>carbamoyl phosphate</name>
        <dbReference type="ChEBI" id="CHEBI:58228"/>
    </ligand>
</feature>
<dbReference type="InterPro" id="IPR036901">
    <property type="entry name" value="Asp/Orn_carbamoylTrfase_sf"/>
</dbReference>
<comment type="subcellular location">
    <subcellularLocation>
        <location evidence="1 7">Cytoplasm</location>
    </subcellularLocation>
</comment>
<dbReference type="PANTHER" id="PTHR45753:SF1">
    <property type="entry name" value="ORNITHINE CARBAMOYLTRANSFERASE, CATABOLIC"/>
    <property type="match status" value="1"/>
</dbReference>
<feature type="binding site" evidence="7">
    <location>
        <position position="86"/>
    </location>
    <ligand>
        <name>carbamoyl phosphate</name>
        <dbReference type="ChEBI" id="CHEBI:58228"/>
    </ligand>
</feature>
<dbReference type="Proteomes" id="UP001321741">
    <property type="component" value="Chromosome"/>
</dbReference>
<dbReference type="Pfam" id="PF02729">
    <property type="entry name" value="OTCace_N"/>
    <property type="match status" value="1"/>
</dbReference>
<evidence type="ECO:0000256" key="7">
    <source>
        <dbReference type="HAMAP-Rule" id="MF_01109"/>
    </source>
</evidence>
<feature type="binding site" evidence="7">
    <location>
        <position position="320"/>
    </location>
    <ligand>
        <name>carbamoyl phosphate</name>
        <dbReference type="ChEBI" id="CHEBI:58228"/>
    </ligand>
</feature>
<reference evidence="10 11" key="1">
    <citation type="journal article" date="2023" name="Microbiol. Spectr.">
        <title>Symbiosis of Carpenter Bees with Uncharacterized Lactic Acid Bacteria Showing NAD Auxotrophy.</title>
        <authorList>
            <person name="Kawasaki S."/>
            <person name="Ozawa K."/>
            <person name="Mori T."/>
            <person name="Yamamoto A."/>
            <person name="Ito M."/>
            <person name="Ohkuma M."/>
            <person name="Sakamoto M."/>
            <person name="Matsutani M."/>
        </authorList>
    </citation>
    <scope>NUCLEOTIDE SEQUENCE [LARGE SCALE GENOMIC DNA]</scope>
    <source>
        <strain evidence="10 11">Kim32-2</strain>
    </source>
</reference>
<dbReference type="InterPro" id="IPR024904">
    <property type="entry name" value="OTCase_ArgI"/>
</dbReference>
<feature type="binding site" evidence="7">
    <location>
        <position position="169"/>
    </location>
    <ligand>
        <name>L-ornithine</name>
        <dbReference type="ChEBI" id="CHEBI:46911"/>
    </ligand>
</feature>
<sequence length="348" mass="39033">MTINSVFQGRSLLAEKDFTPAEIQYLVDFGLHLKTMQHENIPHRYLEGKNIALLFEKTSTRTRSAFTTAAIELGAHPEYLGSNDIQLGKKESVEDTAIVLGRMFDGIEFRGFKQSDVEELAQYSGVPVWNGLTDEWHPTQMIADFMTIKENFGHLRGLTLSFIGDGRNNMANSLLVTGAMLGVNVHIVAPEELHPAQEVVNLANKFAAESGAQLMVTADIDKGVKGSNVLYTDVWVSMGESDWENRVKLLKPYQVNMEMIKKTGMGPDDLIFMHCLPAFHDVKTEYGKDIEEKYGITEMEVTDEVFRSQYARQFEEAENRKHSIKAIMAATLGNLFIPAVPPLEDARK</sequence>
<dbReference type="HAMAP" id="MF_01109">
    <property type="entry name" value="OTCase"/>
    <property type="match status" value="1"/>
</dbReference>
<evidence type="ECO:0000256" key="3">
    <source>
        <dbReference type="ARBA" id="ARBA00013007"/>
    </source>
</evidence>
<feature type="domain" description="Aspartate/ornithine carbamoyltransferase Asp/Orn-binding" evidence="8">
    <location>
        <begin position="157"/>
        <end position="330"/>
    </location>
</feature>
<evidence type="ECO:0000256" key="4">
    <source>
        <dbReference type="ARBA" id="ARBA00022490"/>
    </source>
</evidence>
<comment type="similarity">
    <text evidence="2 7">Belongs to the aspartate/ornithine carbamoyltransferase superfamily. OTCase family.</text>
</comment>
<name>A0ABN6SN55_9LACO</name>
<dbReference type="EC" id="2.1.3.3" evidence="3 7"/>
<dbReference type="InterPro" id="IPR002292">
    <property type="entry name" value="Orn/put_carbamltrans"/>
</dbReference>
<feature type="binding site" evidence="7">
    <location>
        <position position="110"/>
    </location>
    <ligand>
        <name>carbamoyl phosphate</name>
        <dbReference type="ChEBI" id="CHEBI:58228"/>
    </ligand>
</feature>
<keyword evidence="5 7" id="KW-0808">Transferase</keyword>
<evidence type="ECO:0000259" key="8">
    <source>
        <dbReference type="Pfam" id="PF00185"/>
    </source>
</evidence>
<evidence type="ECO:0000256" key="1">
    <source>
        <dbReference type="ARBA" id="ARBA00004496"/>
    </source>
</evidence>
<dbReference type="InterPro" id="IPR006132">
    <property type="entry name" value="Asp/Orn_carbamoyltranf_P-bd"/>
</dbReference>
<dbReference type="EMBL" id="AP026803">
    <property type="protein sequence ID" value="BDR60984.1"/>
    <property type="molecule type" value="Genomic_DNA"/>
</dbReference>
<proteinExistence type="inferred from homology"/>
<dbReference type="InterPro" id="IPR006130">
    <property type="entry name" value="Asp/Orn_carbamoylTrfase"/>
</dbReference>
<dbReference type="Pfam" id="PF00185">
    <property type="entry name" value="OTCace"/>
    <property type="match status" value="1"/>
</dbReference>
<accession>A0ABN6SN55</accession>
<feature type="binding site" evidence="7">
    <location>
        <begin position="237"/>
        <end position="238"/>
    </location>
    <ligand>
        <name>L-ornithine</name>
        <dbReference type="ChEBI" id="CHEBI:46911"/>
    </ligand>
</feature>
<feature type="domain" description="Aspartate/ornithine carbamoyltransferase carbamoyl-P binding" evidence="9">
    <location>
        <begin position="10"/>
        <end position="150"/>
    </location>
</feature>
<evidence type="ECO:0000259" key="9">
    <source>
        <dbReference type="Pfam" id="PF02729"/>
    </source>
</evidence>
<dbReference type="InterPro" id="IPR006131">
    <property type="entry name" value="Asp_carbamoyltransf_Asp/Orn-bd"/>
</dbReference>
<dbReference type="Gene3D" id="3.40.50.1370">
    <property type="entry name" value="Aspartate/ornithine carbamoyltransferase"/>
    <property type="match status" value="2"/>
</dbReference>
<feature type="binding site" evidence="7">
    <location>
        <position position="233"/>
    </location>
    <ligand>
        <name>L-ornithine</name>
        <dbReference type="ChEBI" id="CHEBI:46911"/>
    </ligand>
</feature>
<dbReference type="NCBIfam" id="TIGR00658">
    <property type="entry name" value="orni_carb_tr"/>
    <property type="match status" value="1"/>
</dbReference>
<keyword evidence="4 7" id="KW-0963">Cytoplasm</keyword>
<dbReference type="PRINTS" id="PR00100">
    <property type="entry name" value="AOTCASE"/>
</dbReference>
<dbReference type="NCBIfam" id="NF001986">
    <property type="entry name" value="PRK00779.1"/>
    <property type="match status" value="1"/>
</dbReference>
<gene>
    <name evidence="10" type="primary">arcB</name>
    <name evidence="10" type="ORF">KIM322_12450</name>
</gene>
<dbReference type="RefSeq" id="WP_317637222.1">
    <property type="nucleotide sequence ID" value="NZ_AP026803.1"/>
</dbReference>
<protein>
    <recommendedName>
        <fullName evidence="3 7">Ornithine carbamoyltransferase</fullName>
        <shortName evidence="7">OTCase</shortName>
        <ecNumber evidence="3 7">2.1.3.3</ecNumber>
    </recommendedName>
</protein>
<evidence type="ECO:0000256" key="6">
    <source>
        <dbReference type="ARBA" id="ARBA00048772"/>
    </source>
</evidence>
<feature type="binding site" evidence="7">
    <location>
        <begin position="59"/>
        <end position="62"/>
    </location>
    <ligand>
        <name>carbamoyl phosphate</name>
        <dbReference type="ChEBI" id="CHEBI:58228"/>
    </ligand>
</feature>
<dbReference type="SUPFAM" id="SSF53671">
    <property type="entry name" value="Aspartate/ornithine carbamoyltransferase"/>
    <property type="match status" value="1"/>
</dbReference>
<dbReference type="PRINTS" id="PR00102">
    <property type="entry name" value="OTCASE"/>
</dbReference>
<evidence type="ECO:0000256" key="2">
    <source>
        <dbReference type="ARBA" id="ARBA00007805"/>
    </source>
</evidence>
<dbReference type="PROSITE" id="PS00097">
    <property type="entry name" value="CARBAMOYLTRANSFERASE"/>
    <property type="match status" value="1"/>
</dbReference>
<evidence type="ECO:0000313" key="10">
    <source>
        <dbReference type="EMBL" id="BDR60984.1"/>
    </source>
</evidence>
<dbReference type="PANTHER" id="PTHR45753">
    <property type="entry name" value="ORNITHINE CARBAMOYLTRANSFERASE, MITOCHONDRIAL"/>
    <property type="match status" value="1"/>
</dbReference>
<feature type="binding site" evidence="7">
    <location>
        <begin position="275"/>
        <end position="276"/>
    </location>
    <ligand>
        <name>carbamoyl phosphate</name>
        <dbReference type="ChEBI" id="CHEBI:58228"/>
    </ligand>
</feature>
<keyword evidence="11" id="KW-1185">Reference proteome</keyword>
<evidence type="ECO:0000256" key="5">
    <source>
        <dbReference type="ARBA" id="ARBA00022679"/>
    </source>
</evidence>